<evidence type="ECO:0000313" key="6">
    <source>
        <dbReference type="Proteomes" id="UP000316330"/>
    </source>
</evidence>
<dbReference type="Pfam" id="PF13616">
    <property type="entry name" value="Rotamase_3"/>
    <property type="match status" value="1"/>
</dbReference>
<dbReference type="SUPFAM" id="SSF54534">
    <property type="entry name" value="FKBP-like"/>
    <property type="match status" value="1"/>
</dbReference>
<protein>
    <recommendedName>
        <fullName evidence="4">PpiC domain-containing protein</fullName>
    </recommendedName>
</protein>
<keyword evidence="2" id="KW-0175">Coiled coil</keyword>
<dbReference type="SUPFAM" id="SSF109998">
    <property type="entry name" value="Triger factor/SurA peptide-binding domain-like"/>
    <property type="match status" value="1"/>
</dbReference>
<dbReference type="PANTHER" id="PTHR47245:SF2">
    <property type="entry name" value="PEPTIDYL-PROLYL CIS-TRANS ISOMERASE HP_0175-RELATED"/>
    <property type="match status" value="1"/>
</dbReference>
<dbReference type="AlphaFoldDB" id="A0A559J7E8"/>
<dbReference type="GO" id="GO:0003755">
    <property type="term" value="F:peptidyl-prolyl cis-trans isomerase activity"/>
    <property type="evidence" value="ECO:0007669"/>
    <property type="project" value="UniProtKB-KW"/>
</dbReference>
<name>A0A559J7E8_9BACL</name>
<sequence>MRTLCWRSSRTFWYNTKKRQNQRGNYRMLHHRSMPYRRLALLALAAVMLVALISACGKKEAKATVIATYNGGEVTDKEFDKYIAFQGSILGNQMAMYASIPQFKEQIIKQYIINKELIKSVSDEDKKQAKTAADSFKKTLEQARKTNPDLKKQMDADSLSVKDAVAMYQETAELQSAYKAKEDELKKQVTDDEIKTEFDKTPSDYNVVTVRHILIGTNDPNSGAELMSDEDALKKAEEVKAKLEAGGDWAALAKEYSTDTGSKDNGGLYENQVAKKWVGEFKDAANKQPIGEIGDPVQTQFGYHVIKVEKREEASSADKLSQQAKDVIIEEVAGNKFSDYMKEQEDKLGIKITLPPEPSPSPSESGAPSESPSESPSASPSASAK</sequence>
<keyword evidence="1" id="KW-0413">Isomerase</keyword>
<feature type="coiled-coil region" evidence="2">
    <location>
        <begin position="126"/>
        <end position="153"/>
    </location>
</feature>
<evidence type="ECO:0000256" key="3">
    <source>
        <dbReference type="SAM" id="MobiDB-lite"/>
    </source>
</evidence>
<dbReference type="Gene3D" id="3.10.50.40">
    <property type="match status" value="1"/>
</dbReference>
<dbReference type="PROSITE" id="PS50198">
    <property type="entry name" value="PPIC_PPIASE_2"/>
    <property type="match status" value="1"/>
</dbReference>
<keyword evidence="1" id="KW-0697">Rotamase</keyword>
<evidence type="ECO:0000313" key="5">
    <source>
        <dbReference type="EMBL" id="TVX95794.1"/>
    </source>
</evidence>
<dbReference type="InterPro" id="IPR027304">
    <property type="entry name" value="Trigger_fact/SurA_dom_sf"/>
</dbReference>
<feature type="domain" description="PpiC" evidence="4">
    <location>
        <begin position="205"/>
        <end position="310"/>
    </location>
</feature>
<proteinExistence type="predicted"/>
<organism evidence="5 6">
    <name type="scientific">Cohnella terricola</name>
    <dbReference type="NCBI Taxonomy" id="1289167"/>
    <lineage>
        <taxon>Bacteria</taxon>
        <taxon>Bacillati</taxon>
        <taxon>Bacillota</taxon>
        <taxon>Bacilli</taxon>
        <taxon>Bacillales</taxon>
        <taxon>Paenibacillaceae</taxon>
        <taxon>Cohnella</taxon>
    </lineage>
</organism>
<dbReference type="PANTHER" id="PTHR47245">
    <property type="entry name" value="PEPTIDYLPROLYL ISOMERASE"/>
    <property type="match status" value="1"/>
</dbReference>
<reference evidence="5 6" key="1">
    <citation type="submission" date="2019-07" db="EMBL/GenBank/DDBJ databases">
        <authorList>
            <person name="Kim J."/>
        </authorList>
    </citation>
    <scope>NUCLEOTIDE SEQUENCE [LARGE SCALE GENOMIC DNA]</scope>
    <source>
        <strain evidence="5 6">G13</strain>
    </source>
</reference>
<evidence type="ECO:0000259" key="4">
    <source>
        <dbReference type="PROSITE" id="PS50198"/>
    </source>
</evidence>
<accession>A0A559J7E8</accession>
<keyword evidence="6" id="KW-1185">Reference proteome</keyword>
<dbReference type="OrthoDB" id="14196at2"/>
<feature type="region of interest" description="Disordered" evidence="3">
    <location>
        <begin position="346"/>
        <end position="385"/>
    </location>
</feature>
<dbReference type="Proteomes" id="UP000316330">
    <property type="component" value="Unassembled WGS sequence"/>
</dbReference>
<feature type="compositionally biased region" description="Low complexity" evidence="3">
    <location>
        <begin position="362"/>
        <end position="385"/>
    </location>
</feature>
<dbReference type="InterPro" id="IPR046357">
    <property type="entry name" value="PPIase_dom_sf"/>
</dbReference>
<comment type="caution">
    <text evidence="5">The sequence shown here is derived from an EMBL/GenBank/DDBJ whole genome shotgun (WGS) entry which is preliminary data.</text>
</comment>
<evidence type="ECO:0000256" key="1">
    <source>
        <dbReference type="PROSITE-ProRule" id="PRU00278"/>
    </source>
</evidence>
<dbReference type="InterPro" id="IPR000297">
    <property type="entry name" value="PPIase_PpiC"/>
</dbReference>
<dbReference type="InterPro" id="IPR050245">
    <property type="entry name" value="PrsA_foldase"/>
</dbReference>
<gene>
    <name evidence="5" type="ORF">FPZ45_22620</name>
</gene>
<evidence type="ECO:0000256" key="2">
    <source>
        <dbReference type="SAM" id="Coils"/>
    </source>
</evidence>
<dbReference type="EMBL" id="VNJJ01000020">
    <property type="protein sequence ID" value="TVX95794.1"/>
    <property type="molecule type" value="Genomic_DNA"/>
</dbReference>